<feature type="compositionally biased region" description="Acidic residues" evidence="1">
    <location>
        <begin position="91"/>
        <end position="100"/>
    </location>
</feature>
<proteinExistence type="predicted"/>
<gene>
    <name evidence="2" type="ORF">PCOR1329_LOCUS75379</name>
</gene>
<accession>A0ABN9XFI7</accession>
<evidence type="ECO:0000313" key="3">
    <source>
        <dbReference type="Proteomes" id="UP001189429"/>
    </source>
</evidence>
<evidence type="ECO:0000256" key="1">
    <source>
        <dbReference type="SAM" id="MobiDB-lite"/>
    </source>
</evidence>
<organism evidence="2 3">
    <name type="scientific">Prorocentrum cordatum</name>
    <dbReference type="NCBI Taxonomy" id="2364126"/>
    <lineage>
        <taxon>Eukaryota</taxon>
        <taxon>Sar</taxon>
        <taxon>Alveolata</taxon>
        <taxon>Dinophyceae</taxon>
        <taxon>Prorocentrales</taxon>
        <taxon>Prorocentraceae</taxon>
        <taxon>Prorocentrum</taxon>
    </lineage>
</organism>
<feature type="compositionally biased region" description="Basic and acidic residues" evidence="1">
    <location>
        <begin position="77"/>
        <end position="90"/>
    </location>
</feature>
<dbReference type="Proteomes" id="UP001189429">
    <property type="component" value="Unassembled WGS sequence"/>
</dbReference>
<dbReference type="EMBL" id="CAUYUJ010020281">
    <property type="protein sequence ID" value="CAK0897103.1"/>
    <property type="molecule type" value="Genomic_DNA"/>
</dbReference>
<name>A0ABN9XFI7_9DINO</name>
<sequence>MSGALRRAPPQKQPHSSGEAPLLCVAGGGGWAEDPERSAELPGGGLAPPDGLRRARRPLQTKEDGPAGCQSVARRRGKEEEGEGGRGRGDDEGEEDEEEVGAASTATTPDAAPWRRGTASTAPRRARAIPEGATGWRSLRVVHGGDRVPAVFLLATPILDSTPCTWRQGSREG</sequence>
<reference evidence="2" key="1">
    <citation type="submission" date="2023-10" db="EMBL/GenBank/DDBJ databases">
        <authorList>
            <person name="Chen Y."/>
            <person name="Shah S."/>
            <person name="Dougan E. K."/>
            <person name="Thang M."/>
            <person name="Chan C."/>
        </authorList>
    </citation>
    <scope>NUCLEOTIDE SEQUENCE [LARGE SCALE GENOMIC DNA]</scope>
</reference>
<comment type="caution">
    <text evidence="2">The sequence shown here is derived from an EMBL/GenBank/DDBJ whole genome shotgun (WGS) entry which is preliminary data.</text>
</comment>
<evidence type="ECO:0000313" key="2">
    <source>
        <dbReference type="EMBL" id="CAK0897103.1"/>
    </source>
</evidence>
<protein>
    <submittedName>
        <fullName evidence="2">Uncharacterized protein</fullName>
    </submittedName>
</protein>
<keyword evidence="3" id="KW-1185">Reference proteome</keyword>
<feature type="region of interest" description="Disordered" evidence="1">
    <location>
        <begin position="1"/>
        <end position="131"/>
    </location>
</feature>
<feature type="compositionally biased region" description="Low complexity" evidence="1">
    <location>
        <begin position="102"/>
        <end position="112"/>
    </location>
</feature>